<evidence type="ECO:0000313" key="1">
    <source>
        <dbReference type="EMBL" id="MDP9607939.1"/>
    </source>
</evidence>
<evidence type="ECO:0000313" key="2">
    <source>
        <dbReference type="Proteomes" id="UP001234880"/>
    </source>
</evidence>
<dbReference type="Proteomes" id="UP001234880">
    <property type="component" value="Unassembled WGS sequence"/>
</dbReference>
<comment type="caution">
    <text evidence="1">The sequence shown here is derived from an EMBL/GenBank/DDBJ whole genome shotgun (WGS) entry which is preliminary data.</text>
</comment>
<name>A0ABT9KHQ9_9ACTN</name>
<proteinExistence type="predicted"/>
<dbReference type="EMBL" id="JAURUE010000001">
    <property type="protein sequence ID" value="MDP9607939.1"/>
    <property type="molecule type" value="Genomic_DNA"/>
</dbReference>
<gene>
    <name evidence="1" type="ORF">JOF35_000216</name>
</gene>
<dbReference type="RefSeq" id="WP_060949439.1">
    <property type="nucleotide sequence ID" value="NZ_JAURUE010000001.1"/>
</dbReference>
<organism evidence="1 2">
    <name type="scientific">Streptomyces demainii</name>
    <dbReference type="NCBI Taxonomy" id="588122"/>
    <lineage>
        <taxon>Bacteria</taxon>
        <taxon>Bacillati</taxon>
        <taxon>Actinomycetota</taxon>
        <taxon>Actinomycetes</taxon>
        <taxon>Kitasatosporales</taxon>
        <taxon>Streptomycetaceae</taxon>
        <taxon>Streptomyces</taxon>
    </lineage>
</organism>
<accession>A0ABT9KHQ9</accession>
<protein>
    <recommendedName>
        <fullName evidence="3">Nitroreductase domain-containing protein</fullName>
    </recommendedName>
</protein>
<keyword evidence="2" id="KW-1185">Reference proteome</keyword>
<sequence length="161" mass="16975">MKVLGVAVSSGVVYYGALSAPGGGQDPAAIAEAPERLVPAVGLTGAERLADAYQRIAQDIRVLSPATVVLVGTRRHSNWKYKEASERISLISALMLACAHEGVAYEEWTTERIGKIVGVPAQSLASFPYEELGLGQRPKYWGQGRGSAYAAAMAQAAGDRS</sequence>
<evidence type="ECO:0008006" key="3">
    <source>
        <dbReference type="Google" id="ProtNLM"/>
    </source>
</evidence>
<reference evidence="1 2" key="1">
    <citation type="submission" date="2023-07" db="EMBL/GenBank/DDBJ databases">
        <title>Sequencing the genomes of 1000 actinobacteria strains.</title>
        <authorList>
            <person name="Klenk H.-P."/>
        </authorList>
    </citation>
    <scope>NUCLEOTIDE SEQUENCE [LARGE SCALE GENOMIC DNA]</scope>
    <source>
        <strain evidence="1 2">DSM 41600</strain>
    </source>
</reference>